<evidence type="ECO:0000256" key="1">
    <source>
        <dbReference type="ARBA" id="ARBA00001024"/>
    </source>
</evidence>
<evidence type="ECO:0000313" key="20">
    <source>
        <dbReference type="EMBL" id="WUR02463.1"/>
    </source>
</evidence>
<dbReference type="AlphaFoldDB" id="A0AAX4J937"/>
<dbReference type="SUPFAM" id="SSF53474">
    <property type="entry name" value="alpha/beta-Hydrolases"/>
    <property type="match status" value="1"/>
</dbReference>
<evidence type="ECO:0000256" key="6">
    <source>
        <dbReference type="ARBA" id="ARBA00013279"/>
    </source>
</evidence>
<dbReference type="PANTHER" id="PTHR47175:SF2">
    <property type="entry name" value="LIPASE ATG15-RELATED"/>
    <property type="match status" value="1"/>
</dbReference>
<evidence type="ECO:0000256" key="5">
    <source>
        <dbReference type="ARBA" id="ARBA00011137"/>
    </source>
</evidence>
<organism evidence="20 21">
    <name type="scientific">Vairimorpha necatrix</name>
    <dbReference type="NCBI Taxonomy" id="6039"/>
    <lineage>
        <taxon>Eukaryota</taxon>
        <taxon>Fungi</taxon>
        <taxon>Fungi incertae sedis</taxon>
        <taxon>Microsporidia</taxon>
        <taxon>Nosematidae</taxon>
        <taxon>Vairimorpha</taxon>
    </lineage>
</organism>
<evidence type="ECO:0000313" key="21">
    <source>
        <dbReference type="Proteomes" id="UP001334084"/>
    </source>
</evidence>
<comment type="catalytic activity">
    <reaction evidence="1">
        <text>a triacylglycerol + H2O = a diacylglycerol + a fatty acid + H(+)</text>
        <dbReference type="Rhea" id="RHEA:12044"/>
        <dbReference type="ChEBI" id="CHEBI:15377"/>
        <dbReference type="ChEBI" id="CHEBI:15378"/>
        <dbReference type="ChEBI" id="CHEBI:17855"/>
        <dbReference type="ChEBI" id="CHEBI:18035"/>
        <dbReference type="ChEBI" id="CHEBI:28868"/>
        <dbReference type="EC" id="3.1.1.3"/>
    </reaction>
</comment>
<name>A0AAX4J937_9MICR</name>
<keyword evidence="9" id="KW-0378">Hydrolase</keyword>
<evidence type="ECO:0000256" key="2">
    <source>
        <dbReference type="ARBA" id="ARBA00004270"/>
    </source>
</evidence>
<keyword evidence="21" id="KW-1185">Reference proteome</keyword>
<dbReference type="RefSeq" id="XP_065328608.1">
    <property type="nucleotide sequence ID" value="XM_065472536.1"/>
</dbReference>
<protein>
    <recommendedName>
        <fullName evidence="6">triacylglycerol lipase</fullName>
        <ecNumber evidence="6">3.1.1.3</ecNumber>
    </recommendedName>
    <alternativeName>
        <fullName evidence="18">Autophagy-related protein 15</fullName>
    </alternativeName>
</protein>
<keyword evidence="12" id="KW-1133">Transmembrane helix</keyword>
<evidence type="ECO:0000256" key="3">
    <source>
        <dbReference type="ARBA" id="ARBA00004343"/>
    </source>
</evidence>
<keyword evidence="15" id="KW-0472">Membrane</keyword>
<keyword evidence="16" id="KW-0325">Glycoprotein</keyword>
<dbReference type="Pfam" id="PF01764">
    <property type="entry name" value="Lipase_3"/>
    <property type="match status" value="1"/>
</dbReference>
<dbReference type="GO" id="GO:0004620">
    <property type="term" value="F:phospholipase activity"/>
    <property type="evidence" value="ECO:0007669"/>
    <property type="project" value="TreeGrafter"/>
</dbReference>
<dbReference type="Proteomes" id="UP001334084">
    <property type="component" value="Chromosome 1"/>
</dbReference>
<keyword evidence="13" id="KW-0072">Autophagy</keyword>
<dbReference type="InterPro" id="IPR050805">
    <property type="entry name" value="ATG15_Lipase"/>
</dbReference>
<dbReference type="GO" id="GO:0005775">
    <property type="term" value="C:vacuolar lumen"/>
    <property type="evidence" value="ECO:0007669"/>
    <property type="project" value="TreeGrafter"/>
</dbReference>
<dbReference type="GO" id="GO:0046461">
    <property type="term" value="P:neutral lipid catabolic process"/>
    <property type="evidence" value="ECO:0007669"/>
    <property type="project" value="TreeGrafter"/>
</dbReference>
<evidence type="ECO:0000256" key="14">
    <source>
        <dbReference type="ARBA" id="ARBA00023098"/>
    </source>
</evidence>
<feature type="domain" description="Fungal lipase-type" evidence="19">
    <location>
        <begin position="103"/>
        <end position="140"/>
    </location>
</feature>
<dbReference type="GO" id="GO:0004806">
    <property type="term" value="F:triacylglycerol lipase activity"/>
    <property type="evidence" value="ECO:0007669"/>
    <property type="project" value="UniProtKB-EC"/>
</dbReference>
<evidence type="ECO:0000256" key="15">
    <source>
        <dbReference type="ARBA" id="ARBA00023136"/>
    </source>
</evidence>
<dbReference type="EMBL" id="CP142726">
    <property type="protein sequence ID" value="WUR02463.1"/>
    <property type="molecule type" value="Genomic_DNA"/>
</dbReference>
<dbReference type="KEGG" id="vnx:VNE69_01399"/>
<dbReference type="InterPro" id="IPR002921">
    <property type="entry name" value="Fungal_lipase-type"/>
</dbReference>
<evidence type="ECO:0000256" key="9">
    <source>
        <dbReference type="ARBA" id="ARBA00022801"/>
    </source>
</evidence>
<proteinExistence type="inferred from homology"/>
<dbReference type="PANTHER" id="PTHR47175">
    <property type="entry name" value="LIPASE ATG15-RELATED"/>
    <property type="match status" value="1"/>
</dbReference>
<comment type="similarity">
    <text evidence="4">Belongs to the AB hydrolase superfamily. Lipase family.</text>
</comment>
<keyword evidence="11" id="KW-0735">Signal-anchor</keyword>
<evidence type="ECO:0000256" key="7">
    <source>
        <dbReference type="ARBA" id="ARBA00022692"/>
    </source>
</evidence>
<dbReference type="GO" id="GO:0032585">
    <property type="term" value="C:multivesicular body membrane"/>
    <property type="evidence" value="ECO:0007669"/>
    <property type="project" value="UniProtKB-SubCell"/>
</dbReference>
<dbReference type="GO" id="GO:0034727">
    <property type="term" value="P:piecemeal microautophagy of the nucleus"/>
    <property type="evidence" value="ECO:0007669"/>
    <property type="project" value="TreeGrafter"/>
</dbReference>
<reference evidence="20" key="1">
    <citation type="journal article" date="2024" name="BMC Genomics">
        <title>Functional annotation of a divergent genome using sequence and structure-based similarity.</title>
        <authorList>
            <person name="Svedberg D."/>
            <person name="Winiger R.R."/>
            <person name="Berg A."/>
            <person name="Sharma H."/>
            <person name="Tellgren-Roth C."/>
            <person name="Debrunner-Vossbrinck B.A."/>
            <person name="Vossbrinck C.R."/>
            <person name="Barandun J."/>
        </authorList>
    </citation>
    <scope>NUCLEOTIDE SEQUENCE</scope>
    <source>
        <strain evidence="20">Illinois isolate</strain>
    </source>
</reference>
<dbReference type="GO" id="GO:0006660">
    <property type="term" value="P:phosphatidylserine catabolic process"/>
    <property type="evidence" value="ECO:0007669"/>
    <property type="project" value="TreeGrafter"/>
</dbReference>
<accession>A0AAX4J937</accession>
<evidence type="ECO:0000256" key="18">
    <source>
        <dbReference type="ARBA" id="ARBA00029828"/>
    </source>
</evidence>
<keyword evidence="7" id="KW-0812">Transmembrane</keyword>
<keyword evidence="10" id="KW-0442">Lipid degradation</keyword>
<gene>
    <name evidence="20" type="ORF">VNE69_01399</name>
</gene>
<evidence type="ECO:0000256" key="8">
    <source>
        <dbReference type="ARBA" id="ARBA00022753"/>
    </source>
</evidence>
<keyword evidence="14" id="KW-0443">Lipid metabolism</keyword>
<keyword evidence="8" id="KW-0967">Endosome</keyword>
<dbReference type="EC" id="3.1.1.3" evidence="6"/>
<dbReference type="Gene3D" id="3.40.50.1820">
    <property type="entry name" value="alpha/beta hydrolase"/>
    <property type="match status" value="1"/>
</dbReference>
<evidence type="ECO:0000256" key="10">
    <source>
        <dbReference type="ARBA" id="ARBA00022963"/>
    </source>
</evidence>
<comment type="subcellular location">
    <subcellularLocation>
        <location evidence="3">Endosome</location>
        <location evidence="3">Multivesicular body membrane</location>
        <topology evidence="3">Single-pass type II membrane protein</topology>
    </subcellularLocation>
    <subcellularLocation>
        <location evidence="2">Prevacuolar compartment membrane</location>
        <topology evidence="2">Single-pass type II membrane protein</topology>
    </subcellularLocation>
</comment>
<comment type="subunit">
    <text evidence="5">Binds to both phosphatidylinositol (PI) and phosphatidylinositol 3,5-bisphosphate (PIP2).</text>
</comment>
<evidence type="ECO:0000256" key="11">
    <source>
        <dbReference type="ARBA" id="ARBA00022968"/>
    </source>
</evidence>
<comment type="function">
    <text evidence="17">Lipase which is essential for lysis of subvacuolar cytoplasm to vacuole targeted bodies and intravacuolar autophagic bodies. Involved in the lysis of intravacuolar multivesicular body (MVB) vesicles. The intravacuolar membrane disintegration by ATG15 is critical to life span extension.</text>
</comment>
<evidence type="ECO:0000259" key="19">
    <source>
        <dbReference type="Pfam" id="PF01764"/>
    </source>
</evidence>
<evidence type="ECO:0000256" key="16">
    <source>
        <dbReference type="ARBA" id="ARBA00023180"/>
    </source>
</evidence>
<evidence type="ECO:0000256" key="12">
    <source>
        <dbReference type="ARBA" id="ARBA00022989"/>
    </source>
</evidence>
<dbReference type="InterPro" id="IPR029058">
    <property type="entry name" value="AB_hydrolase_fold"/>
</dbReference>
<dbReference type="GeneID" id="90540263"/>
<evidence type="ECO:0000256" key="17">
    <source>
        <dbReference type="ARBA" id="ARBA00024663"/>
    </source>
</evidence>
<dbReference type="GO" id="GO:0034496">
    <property type="term" value="P:multivesicular body membrane disassembly"/>
    <property type="evidence" value="ECO:0007669"/>
    <property type="project" value="TreeGrafter"/>
</dbReference>
<sequence length="238" mass="27497">MNINLLVSLLEMSINTYHDEDLPSLIYKYGYDRDGMRCKLFDFHGALVLAIKGTSLNILGYELGETSENDKEMVNIMFKKCKRHRQERDCEYLKKIKFDKLGYLSKLQNILTYVKYLYPNKKIFLTGHSLGGTLASLLSPTFDLQCVTFSSPGDLYISRILQIRNKKIKENLSHFGMCNDSIFSGRCDRLCKLLGYSVDTVKHNGRVYCLKIRPNIKSVIFHNSSVLLTYLKKLLHQN</sequence>
<evidence type="ECO:0000256" key="4">
    <source>
        <dbReference type="ARBA" id="ARBA00010701"/>
    </source>
</evidence>
<evidence type="ECO:0000256" key="13">
    <source>
        <dbReference type="ARBA" id="ARBA00023006"/>
    </source>
</evidence>